<dbReference type="GO" id="GO:0005669">
    <property type="term" value="C:transcription factor TFIID complex"/>
    <property type="evidence" value="ECO:0007669"/>
    <property type="project" value="TreeGrafter"/>
</dbReference>
<comment type="subcellular location">
    <subcellularLocation>
        <location evidence="1">Nucleus</location>
    </subcellularLocation>
</comment>
<evidence type="ECO:0000313" key="10">
    <source>
        <dbReference type="EMBL" id="KIM29122.1"/>
    </source>
</evidence>
<dbReference type="CDD" id="cd08044">
    <property type="entry name" value="TAF5_NTD2"/>
    <property type="match status" value="1"/>
</dbReference>
<feature type="repeat" description="WD" evidence="7">
    <location>
        <begin position="546"/>
        <end position="593"/>
    </location>
</feature>
<dbReference type="InterPro" id="IPR020472">
    <property type="entry name" value="WD40_PAC1"/>
</dbReference>
<dbReference type="Pfam" id="PF00400">
    <property type="entry name" value="WD40"/>
    <property type="match status" value="6"/>
</dbReference>
<evidence type="ECO:0000256" key="4">
    <source>
        <dbReference type="ARBA" id="ARBA00023015"/>
    </source>
</evidence>
<proteinExistence type="predicted"/>
<organism evidence="10 11">
    <name type="scientific">Serendipita vermifera MAFF 305830</name>
    <dbReference type="NCBI Taxonomy" id="933852"/>
    <lineage>
        <taxon>Eukaryota</taxon>
        <taxon>Fungi</taxon>
        <taxon>Dikarya</taxon>
        <taxon>Basidiomycota</taxon>
        <taxon>Agaricomycotina</taxon>
        <taxon>Agaricomycetes</taxon>
        <taxon>Sebacinales</taxon>
        <taxon>Serendipitaceae</taxon>
        <taxon>Serendipita</taxon>
    </lineage>
</organism>
<reference evidence="11" key="2">
    <citation type="submission" date="2015-01" db="EMBL/GenBank/DDBJ databases">
        <title>Evolutionary Origins and Diversification of the Mycorrhizal Mutualists.</title>
        <authorList>
            <consortium name="DOE Joint Genome Institute"/>
            <consortium name="Mycorrhizal Genomics Consortium"/>
            <person name="Kohler A."/>
            <person name="Kuo A."/>
            <person name="Nagy L.G."/>
            <person name="Floudas D."/>
            <person name="Copeland A."/>
            <person name="Barry K.W."/>
            <person name="Cichocki N."/>
            <person name="Veneault-Fourrey C."/>
            <person name="LaButti K."/>
            <person name="Lindquist E.A."/>
            <person name="Lipzen A."/>
            <person name="Lundell T."/>
            <person name="Morin E."/>
            <person name="Murat C."/>
            <person name="Riley R."/>
            <person name="Ohm R."/>
            <person name="Sun H."/>
            <person name="Tunlid A."/>
            <person name="Henrissat B."/>
            <person name="Grigoriev I.V."/>
            <person name="Hibbett D.S."/>
            <person name="Martin F."/>
        </authorList>
    </citation>
    <scope>NUCLEOTIDE SEQUENCE [LARGE SCALE GENOMIC DNA]</scope>
    <source>
        <strain evidence="11">MAFF 305830</strain>
    </source>
</reference>
<dbReference type="OrthoDB" id="10266330at2759"/>
<dbReference type="Proteomes" id="UP000054097">
    <property type="component" value="Unassembled WGS sequence"/>
</dbReference>
<dbReference type="InterPro" id="IPR036322">
    <property type="entry name" value="WD40_repeat_dom_sf"/>
</dbReference>
<reference evidence="10 11" key="1">
    <citation type="submission" date="2014-04" db="EMBL/GenBank/DDBJ databases">
        <authorList>
            <consortium name="DOE Joint Genome Institute"/>
            <person name="Kuo A."/>
            <person name="Zuccaro A."/>
            <person name="Kohler A."/>
            <person name="Nagy L.G."/>
            <person name="Floudas D."/>
            <person name="Copeland A."/>
            <person name="Barry K.W."/>
            <person name="Cichocki N."/>
            <person name="Veneault-Fourrey C."/>
            <person name="LaButti K."/>
            <person name="Lindquist E.A."/>
            <person name="Lipzen A."/>
            <person name="Lundell T."/>
            <person name="Morin E."/>
            <person name="Murat C."/>
            <person name="Sun H."/>
            <person name="Tunlid A."/>
            <person name="Henrissat B."/>
            <person name="Grigoriev I.V."/>
            <person name="Hibbett D.S."/>
            <person name="Martin F."/>
            <person name="Nordberg H.P."/>
            <person name="Cantor M.N."/>
            <person name="Hua S.X."/>
        </authorList>
    </citation>
    <scope>NUCLEOTIDE SEQUENCE [LARGE SCALE GENOMIC DNA]</scope>
    <source>
        <strain evidence="10 11">MAFF 305830</strain>
    </source>
</reference>
<keyword evidence="11" id="KW-1185">Reference proteome</keyword>
<dbReference type="SUPFAM" id="SSF50978">
    <property type="entry name" value="WD40 repeat-like"/>
    <property type="match status" value="1"/>
</dbReference>
<dbReference type="GO" id="GO:0006367">
    <property type="term" value="P:transcription initiation at RNA polymerase II promoter"/>
    <property type="evidence" value="ECO:0007669"/>
    <property type="project" value="TreeGrafter"/>
</dbReference>
<keyword evidence="3" id="KW-0677">Repeat</keyword>
<keyword evidence="2 7" id="KW-0853">WD repeat</keyword>
<evidence type="ECO:0000256" key="2">
    <source>
        <dbReference type="ARBA" id="ARBA00022574"/>
    </source>
</evidence>
<dbReference type="CDD" id="cd00200">
    <property type="entry name" value="WD40"/>
    <property type="match status" value="1"/>
</dbReference>
<dbReference type="PROSITE" id="PS50294">
    <property type="entry name" value="WD_REPEATS_REGION"/>
    <property type="match status" value="5"/>
</dbReference>
<dbReference type="InterPro" id="IPR007582">
    <property type="entry name" value="TFIID_NTD2"/>
</dbReference>
<dbReference type="InterPro" id="IPR015943">
    <property type="entry name" value="WD40/YVTN_repeat-like_dom_sf"/>
</dbReference>
<feature type="compositionally biased region" description="Polar residues" evidence="8">
    <location>
        <begin position="64"/>
        <end position="75"/>
    </location>
</feature>
<sequence length="843" mass="92287">MSATPDGDSPKLDGNEALVVNGVAINKLSGRDLDQLAAAVLEQRGYADIAAIIQSRSGGLVSGVQAQPPISSSDLVNRHLPRQKPTGDSPFDKPGISERVAGVLSDPSSKNSKEARDSRDSREPRSKPPQSSLTELGAATASQLLSDDPLNRQEAFRDLQAWVEGSLDMYKPEFRPLLFPMFVHFYLDLVQEGYLEGARMFMRRFYRYFSVNHRVVLDRLSALTMPIHVGQSDLARRYREEKYVVRLSKSGKDLLLGWLTDGVGGEDMGSGVGIMGGERAKAGRDQVLKVINNCLEFHVTSSHSLTISPNVWEESTGLITKLVPSKQPDGDGDILMTNGTAAEEYNASHPDLKLGLPGPEPALKEEVEKALQDDQMHGMQMANGLVPHPNAPDLRGLVQPPSNGHPVPTPADGPPMPPNFRIIDIKREVERVRDIRRRIKLDPTTFSAMERKEFSMNGFDQRQVTARQKALPSVCCFTFKDAPEGVSSATFSADSTLIAAGFSESYIRLWSTKGDKLRALRSDFDLSEVKDLREIKERHGTITRKLIGHSAPVYGLSFEPSGGAALPPRFLLSSSADSTARLWSLDTMTNVVAYRGHSKPVWDIEWSPRGIYFATGSRDNTARLWTSDRVSPLRIFAGHLSDVDCVKFHPNSLYLATGSSDTTCRLWDVQSGTCVRVFIGHQGPVTAMATSPDGKYLASAGEDLAINLWDLGTGKRVKKMTGHTATIYSLAFSQETSVLVSGGADWTVRCWDVKSAGGLATKTSAEDASLVDANGFAKKPTASGAEAPTEKEEDDNFVTRDLMETFPTKRTPIFNVQFTPRNLCLVAGCYQPPVGEVSFDRRV</sequence>
<dbReference type="PRINTS" id="PR00320">
    <property type="entry name" value="GPROTEINBRPT"/>
</dbReference>
<evidence type="ECO:0000256" key="7">
    <source>
        <dbReference type="PROSITE-ProRule" id="PRU00221"/>
    </source>
</evidence>
<keyword evidence="6" id="KW-0539">Nucleus</keyword>
<dbReference type="HOGENOM" id="CLU_005884_0_0_1"/>
<protein>
    <recommendedName>
        <fullName evidence="9">TFIID subunit TAF5 NTD2 domain-containing protein</fullName>
    </recommendedName>
</protein>
<feature type="domain" description="TFIID subunit TAF5 NTD2" evidence="9">
    <location>
        <begin position="148"/>
        <end position="261"/>
    </location>
</feature>
<dbReference type="InterPro" id="IPR019775">
    <property type="entry name" value="WD40_repeat_CS"/>
</dbReference>
<dbReference type="AlphaFoldDB" id="A0A0C2XJ93"/>
<dbReference type="PROSITE" id="PS50082">
    <property type="entry name" value="WD_REPEATS_2"/>
    <property type="match status" value="6"/>
</dbReference>
<feature type="repeat" description="WD" evidence="7">
    <location>
        <begin position="720"/>
        <end position="761"/>
    </location>
</feature>
<feature type="region of interest" description="Disordered" evidence="8">
    <location>
        <begin position="60"/>
        <end position="136"/>
    </location>
</feature>
<evidence type="ECO:0000256" key="3">
    <source>
        <dbReference type="ARBA" id="ARBA00022737"/>
    </source>
</evidence>
<dbReference type="PROSITE" id="PS00678">
    <property type="entry name" value="WD_REPEATS_1"/>
    <property type="match status" value="2"/>
</dbReference>
<dbReference type="InterPro" id="IPR001680">
    <property type="entry name" value="WD40_rpt"/>
</dbReference>
<dbReference type="Gene3D" id="2.130.10.10">
    <property type="entry name" value="YVTN repeat-like/Quinoprotein amine dehydrogenase"/>
    <property type="match status" value="2"/>
</dbReference>
<gene>
    <name evidence="10" type="ORF">M408DRAFT_329125</name>
</gene>
<evidence type="ECO:0000259" key="9">
    <source>
        <dbReference type="Pfam" id="PF04494"/>
    </source>
</evidence>
<evidence type="ECO:0000256" key="6">
    <source>
        <dbReference type="ARBA" id="ARBA00023242"/>
    </source>
</evidence>
<feature type="repeat" description="WD" evidence="7">
    <location>
        <begin position="678"/>
        <end position="719"/>
    </location>
</feature>
<feature type="repeat" description="WD" evidence="7">
    <location>
        <begin position="636"/>
        <end position="677"/>
    </location>
</feature>
<dbReference type="PANTHER" id="PTHR19879">
    <property type="entry name" value="TRANSCRIPTION INITIATION FACTOR TFIID"/>
    <property type="match status" value="1"/>
</dbReference>
<dbReference type="PANTHER" id="PTHR19879:SF1">
    <property type="entry name" value="CANNONBALL-RELATED"/>
    <property type="match status" value="1"/>
</dbReference>
<dbReference type="STRING" id="933852.A0A0C2XJ93"/>
<evidence type="ECO:0000256" key="1">
    <source>
        <dbReference type="ARBA" id="ARBA00004123"/>
    </source>
</evidence>
<dbReference type="Gene3D" id="1.25.40.500">
    <property type="entry name" value="TFIID subunit TAF5, NTD2 domain"/>
    <property type="match status" value="1"/>
</dbReference>
<dbReference type="GO" id="GO:0016251">
    <property type="term" value="F:RNA polymerase II general transcription initiation factor activity"/>
    <property type="evidence" value="ECO:0007669"/>
    <property type="project" value="TreeGrafter"/>
</dbReference>
<dbReference type="EMBL" id="KN824290">
    <property type="protein sequence ID" value="KIM29122.1"/>
    <property type="molecule type" value="Genomic_DNA"/>
</dbReference>
<dbReference type="InterPro" id="IPR037264">
    <property type="entry name" value="TFIID_NTD2_sf"/>
</dbReference>
<keyword evidence="5" id="KW-0804">Transcription</keyword>
<evidence type="ECO:0000256" key="5">
    <source>
        <dbReference type="ARBA" id="ARBA00023163"/>
    </source>
</evidence>
<feature type="repeat" description="WD" evidence="7">
    <location>
        <begin position="594"/>
        <end position="625"/>
    </location>
</feature>
<keyword evidence="4" id="KW-0805">Transcription regulation</keyword>
<evidence type="ECO:0000256" key="8">
    <source>
        <dbReference type="SAM" id="MobiDB-lite"/>
    </source>
</evidence>
<evidence type="ECO:0000313" key="11">
    <source>
        <dbReference type="Proteomes" id="UP000054097"/>
    </source>
</evidence>
<name>A0A0C2XJ93_SERVB</name>
<accession>A0A0C2XJ93</accession>
<dbReference type="SUPFAM" id="SSF160897">
    <property type="entry name" value="Taf5 N-terminal domain-like"/>
    <property type="match status" value="1"/>
</dbReference>
<feature type="repeat" description="WD" evidence="7">
    <location>
        <begin position="479"/>
        <end position="520"/>
    </location>
</feature>
<dbReference type="SMART" id="SM00320">
    <property type="entry name" value="WD40"/>
    <property type="match status" value="6"/>
</dbReference>
<dbReference type="Pfam" id="PF04494">
    <property type="entry name" value="TFIID_NTD2"/>
    <property type="match status" value="1"/>
</dbReference>
<feature type="compositionally biased region" description="Basic and acidic residues" evidence="8">
    <location>
        <begin position="111"/>
        <end position="126"/>
    </location>
</feature>